<evidence type="ECO:0000313" key="8">
    <source>
        <dbReference type="EMBL" id="KAL1237033.1"/>
    </source>
</evidence>
<dbReference type="PANTHER" id="PTHR17204:SF5">
    <property type="entry name" value="PRE-MRNA-PROCESSING FACTOR 39"/>
    <property type="match status" value="1"/>
</dbReference>
<comment type="similarity">
    <text evidence="6">Belongs to the PRP39 family.</text>
</comment>
<protein>
    <submittedName>
        <fullName evidence="8">Pre-mRNA-processing factor</fullName>
    </submittedName>
</protein>
<sequence>MDSISESYCYSRSGGSESDERASGIESSPRRYNSRRRSSERRSRKRSRRSAHRLEKHHRRSRSDRRHHSSRSRSGSSRRKRRKYSSSERSDSDERSSARRAHKHVDESTNRSVQHNGEHDVDAHAKALTYYWAKVDNDPNNFENWMRLLSYVEKANDIEAVRLSFDTFLARYPLCFGYWTKYACLELKNHNEEKCIQDPHLSINNYCNLESKSTARAHCDFCDSLYYYMNHKLVYRILVPDKQVYERGVSVIPLSVDLWMSYIDFLKRYEQSEEQLRAIYQRAIMVAGREFCSKELWRDYIEWEYSNKNFKAVMATYDQLLTIPTDYYKSSYSNLRTLIDNHHPEELLCEEEYRTVFNNTCRMLKAKNIKVFTNDEDSTALLPDKDKEKRALTKPAIADLRLRIKESREKLFEELHTAVNRRLPFENRISRPYFHVKPLERSQLDNWKKYCEFEIREGNRERIQVLFERCLIACAMYEEMWIMYANYMETVSDVETRQIYSRACQTHYLSRKPNIHLSWAAFEERHGNFDEAAHVLDSYEKMSPGNIMIAIRRLGLERRQLLSNPANDATTDCGSLCALYERFINNETLDLKVRSFYAIKYARFQLKMRNNSEEAERIILNALEKDKQSIELYLQLVDLAYARQPFNLDLLLQTLDRAIASPDLPDSVKLQFSQRKMTALEDFSPDVAAIQSHYEAHMQFQNLVKENDKDKAATPRNGPPIENKMLPRIPGNNPYPSYFNYYYQNQPQYPSPMIAGQIPPHQWNAHYGNYISSSSSMRNECEEKMWILPIFDEKTIFMSNSSACTGDVFYRFDVGQQAVKTV</sequence>
<dbReference type="InterPro" id="IPR003107">
    <property type="entry name" value="HAT"/>
</dbReference>
<keyword evidence="4" id="KW-0508">mRNA splicing</keyword>
<name>A0ABR3KIH8_TRISP</name>
<evidence type="ECO:0000256" key="1">
    <source>
        <dbReference type="ARBA" id="ARBA00004123"/>
    </source>
</evidence>
<dbReference type="EMBL" id="JBEUSY010000358">
    <property type="protein sequence ID" value="KAL1237033.1"/>
    <property type="molecule type" value="Genomic_DNA"/>
</dbReference>
<dbReference type="Gene3D" id="1.25.40.10">
    <property type="entry name" value="Tetratricopeptide repeat domain"/>
    <property type="match status" value="2"/>
</dbReference>
<dbReference type="Proteomes" id="UP001558632">
    <property type="component" value="Unassembled WGS sequence"/>
</dbReference>
<accession>A0ABR3KIH8</accession>
<keyword evidence="9" id="KW-1185">Reference proteome</keyword>
<proteinExistence type="inferred from homology"/>
<dbReference type="PANTHER" id="PTHR17204">
    <property type="entry name" value="PRE-MRNA PROCESSING PROTEIN PRP39-RELATED"/>
    <property type="match status" value="1"/>
</dbReference>
<dbReference type="SUPFAM" id="SSF48452">
    <property type="entry name" value="TPR-like"/>
    <property type="match status" value="1"/>
</dbReference>
<feature type="compositionally biased region" description="Polar residues" evidence="7">
    <location>
        <begin position="1"/>
        <end position="16"/>
    </location>
</feature>
<evidence type="ECO:0000256" key="4">
    <source>
        <dbReference type="ARBA" id="ARBA00023187"/>
    </source>
</evidence>
<gene>
    <name evidence="8" type="ORF">TSPI_08531</name>
</gene>
<evidence type="ECO:0000256" key="2">
    <source>
        <dbReference type="ARBA" id="ARBA00022664"/>
    </source>
</evidence>
<dbReference type="InterPro" id="IPR011990">
    <property type="entry name" value="TPR-like_helical_dom_sf"/>
</dbReference>
<feature type="region of interest" description="Disordered" evidence="7">
    <location>
        <begin position="1"/>
        <end position="120"/>
    </location>
</feature>
<organism evidence="8 9">
    <name type="scientific">Trichinella spiralis</name>
    <name type="common">Trichina worm</name>
    <dbReference type="NCBI Taxonomy" id="6334"/>
    <lineage>
        <taxon>Eukaryota</taxon>
        <taxon>Metazoa</taxon>
        <taxon>Ecdysozoa</taxon>
        <taxon>Nematoda</taxon>
        <taxon>Enoplea</taxon>
        <taxon>Dorylaimia</taxon>
        <taxon>Trichinellida</taxon>
        <taxon>Trichinellidae</taxon>
        <taxon>Trichinella</taxon>
    </lineage>
</organism>
<reference evidence="8 9" key="1">
    <citation type="submission" date="2024-07" db="EMBL/GenBank/DDBJ databases">
        <title>Enhanced genomic and transcriptomic resources for Trichinella pseudospiralis and T. spiralis underpin the discovery of pronounced molecular differences between stages and species.</title>
        <authorList>
            <person name="Pasi K.K."/>
            <person name="La Rosa G."/>
            <person name="Gomez-Morales M.A."/>
            <person name="Tosini F."/>
            <person name="Sumanam S."/>
            <person name="Young N.D."/>
            <person name="Chang B.C."/>
            <person name="Robin G.B."/>
        </authorList>
    </citation>
    <scope>NUCLEOTIDE SEQUENCE [LARGE SCALE GENOMIC DNA]</scope>
    <source>
        <strain evidence="8">ISS534</strain>
    </source>
</reference>
<comment type="subcellular location">
    <subcellularLocation>
        <location evidence="1">Nucleus</location>
    </subcellularLocation>
</comment>
<dbReference type="Pfam" id="PF23241">
    <property type="entry name" value="HAT_PRP39_C"/>
    <property type="match status" value="1"/>
</dbReference>
<keyword evidence="2" id="KW-0507">mRNA processing</keyword>
<keyword evidence="3" id="KW-0677">Repeat</keyword>
<dbReference type="SMART" id="SM00386">
    <property type="entry name" value="HAT"/>
    <property type="match status" value="6"/>
</dbReference>
<evidence type="ECO:0000256" key="6">
    <source>
        <dbReference type="ARBA" id="ARBA00038019"/>
    </source>
</evidence>
<comment type="caution">
    <text evidence="8">The sequence shown here is derived from an EMBL/GenBank/DDBJ whole genome shotgun (WGS) entry which is preliminary data.</text>
</comment>
<dbReference type="InterPro" id="IPR059164">
    <property type="entry name" value="HAT_PRP39_C"/>
</dbReference>
<feature type="compositionally biased region" description="Basic residues" evidence="7">
    <location>
        <begin position="32"/>
        <end position="84"/>
    </location>
</feature>
<keyword evidence="5" id="KW-0539">Nucleus</keyword>
<evidence type="ECO:0000313" key="9">
    <source>
        <dbReference type="Proteomes" id="UP001558632"/>
    </source>
</evidence>
<feature type="compositionally biased region" description="Basic and acidic residues" evidence="7">
    <location>
        <begin position="85"/>
        <end position="97"/>
    </location>
</feature>
<evidence type="ECO:0000256" key="3">
    <source>
        <dbReference type="ARBA" id="ARBA00022737"/>
    </source>
</evidence>
<evidence type="ECO:0000256" key="7">
    <source>
        <dbReference type="SAM" id="MobiDB-lite"/>
    </source>
</evidence>
<dbReference type="Pfam" id="PF23240">
    <property type="entry name" value="HAT_PRP39_N"/>
    <property type="match status" value="2"/>
</dbReference>
<evidence type="ECO:0000256" key="5">
    <source>
        <dbReference type="ARBA" id="ARBA00023242"/>
    </source>
</evidence>